<dbReference type="RefSeq" id="XP_025363100.1">
    <property type="nucleotide sequence ID" value="XM_025503522.1"/>
</dbReference>
<keyword evidence="2" id="KW-0472">Membrane</keyword>
<feature type="compositionally biased region" description="Basic residues" evidence="1">
    <location>
        <begin position="210"/>
        <end position="226"/>
    </location>
</feature>
<name>A0A316UUM9_9BASI</name>
<evidence type="ECO:0000313" key="3">
    <source>
        <dbReference type="EMBL" id="PWN28488.1"/>
    </source>
</evidence>
<dbReference type="OrthoDB" id="5582002at2759"/>
<dbReference type="GeneID" id="37025345"/>
<organism evidence="3 4">
    <name type="scientific">Jaminaea rosea</name>
    <dbReference type="NCBI Taxonomy" id="1569628"/>
    <lineage>
        <taxon>Eukaryota</taxon>
        <taxon>Fungi</taxon>
        <taxon>Dikarya</taxon>
        <taxon>Basidiomycota</taxon>
        <taxon>Ustilaginomycotina</taxon>
        <taxon>Exobasidiomycetes</taxon>
        <taxon>Microstromatales</taxon>
        <taxon>Microstromatales incertae sedis</taxon>
        <taxon>Jaminaea</taxon>
    </lineage>
</organism>
<evidence type="ECO:0000313" key="4">
    <source>
        <dbReference type="Proteomes" id="UP000245884"/>
    </source>
</evidence>
<keyword evidence="2" id="KW-0812">Transmembrane</keyword>
<keyword evidence="4" id="KW-1185">Reference proteome</keyword>
<dbReference type="EMBL" id="KZ819665">
    <property type="protein sequence ID" value="PWN28488.1"/>
    <property type="molecule type" value="Genomic_DNA"/>
</dbReference>
<dbReference type="AlphaFoldDB" id="A0A316UUM9"/>
<reference evidence="3 4" key="1">
    <citation type="journal article" date="2018" name="Mol. Biol. Evol.">
        <title>Broad Genomic Sampling Reveals a Smut Pathogenic Ancestry of the Fungal Clade Ustilaginomycotina.</title>
        <authorList>
            <person name="Kijpornyongpan T."/>
            <person name="Mondo S.J."/>
            <person name="Barry K."/>
            <person name="Sandor L."/>
            <person name="Lee J."/>
            <person name="Lipzen A."/>
            <person name="Pangilinan J."/>
            <person name="LaButti K."/>
            <person name="Hainaut M."/>
            <person name="Henrissat B."/>
            <person name="Grigoriev I.V."/>
            <person name="Spatafora J.W."/>
            <person name="Aime M.C."/>
        </authorList>
    </citation>
    <scope>NUCLEOTIDE SEQUENCE [LARGE SCALE GENOMIC DNA]</scope>
    <source>
        <strain evidence="3 4">MCA 5214</strain>
    </source>
</reference>
<feature type="transmembrane region" description="Helical" evidence="2">
    <location>
        <begin position="245"/>
        <end position="265"/>
    </location>
</feature>
<proteinExistence type="predicted"/>
<keyword evidence="2" id="KW-1133">Transmembrane helix</keyword>
<feature type="region of interest" description="Disordered" evidence="1">
    <location>
        <begin position="205"/>
        <end position="228"/>
    </location>
</feature>
<dbReference type="STRING" id="1569628.A0A316UUM9"/>
<evidence type="ECO:0000256" key="1">
    <source>
        <dbReference type="SAM" id="MobiDB-lite"/>
    </source>
</evidence>
<evidence type="ECO:0000256" key="2">
    <source>
        <dbReference type="SAM" id="Phobius"/>
    </source>
</evidence>
<dbReference type="Proteomes" id="UP000245884">
    <property type="component" value="Unassembled WGS sequence"/>
</dbReference>
<gene>
    <name evidence="3" type="ORF">BDZ90DRAFT_149434</name>
</gene>
<accession>A0A316UUM9</accession>
<feature type="region of interest" description="Disordered" evidence="1">
    <location>
        <begin position="21"/>
        <end position="76"/>
    </location>
</feature>
<feature type="compositionally biased region" description="Acidic residues" evidence="1">
    <location>
        <begin position="60"/>
        <end position="71"/>
    </location>
</feature>
<sequence>MYGGRPTSSSSRGIFSAADAYATDAPARSSDIEGRAGPGRSISRHAGTSPRPNVNGGQETSEEEDESEDEGWNVYDDFNNASAMNTFDTPEGKTSMGSDAGYFAKNAYGGGYGHSPMDTPPPVARQVPPGTQRNSTLLRPESFGFDVQHADPRHPSVLAAQAMHEGAGHVAESHAVPTTGDNKGAGESGIELITVPALGQEYSKDEMKRMSRQHRRKTKANRRKEKVSRWGKGEHKICGWLSPRWAVVIGFFFLVFLGVGLYFVIPRVPGLAFSTTAPLVAVPNSASMVTHYSPTNFSMIMDLNLRADNTGGWIPSHATSIKVEVTELTTFKKIGSGSIPNGISFPGRSKTVFKVPVNFTYRSLNITGDPTFQVVHSACQHQYNGVQRPNLNLNVKLSMKIAGLIGTKETGTNINTPCPFELQNDQ</sequence>
<protein>
    <submittedName>
        <fullName evidence="3">Uncharacterized protein</fullName>
    </submittedName>
</protein>